<dbReference type="Gene3D" id="3.40.190.10">
    <property type="entry name" value="Periplasmic binding protein-like II"/>
    <property type="match status" value="1"/>
</dbReference>
<dbReference type="EMBL" id="JANEYF010001668">
    <property type="protein sequence ID" value="KAJ8959930.1"/>
    <property type="molecule type" value="Genomic_DNA"/>
</dbReference>
<dbReference type="AlphaFoldDB" id="A0AAV8Z7X7"/>
<name>A0AAV8Z7X7_9CUCU</name>
<feature type="domain" description="Putative ionotropic receptor ligand binding" evidence="9">
    <location>
        <begin position="124"/>
        <end position="211"/>
    </location>
</feature>
<protein>
    <recommendedName>
        <fullName evidence="9">Putative ionotropic receptor ligand binding domain-containing protein</fullName>
    </recommendedName>
</protein>
<keyword evidence="8" id="KW-0732">Signal</keyword>
<evidence type="ECO:0000313" key="11">
    <source>
        <dbReference type="Proteomes" id="UP001162156"/>
    </source>
</evidence>
<evidence type="ECO:0000256" key="5">
    <source>
        <dbReference type="ARBA" id="ARBA00023136"/>
    </source>
</evidence>
<keyword evidence="11" id="KW-1185">Reference proteome</keyword>
<accession>A0AAV8Z7X7</accession>
<keyword evidence="2" id="KW-1003">Cell membrane</keyword>
<dbReference type="InterPro" id="IPR052192">
    <property type="entry name" value="Insect_Ionotropic_Sensory_Rcpt"/>
</dbReference>
<comment type="subcellular location">
    <subcellularLocation>
        <location evidence="1">Cell membrane</location>
        <topology evidence="1">Multi-pass membrane protein</topology>
    </subcellularLocation>
</comment>
<evidence type="ECO:0000313" key="10">
    <source>
        <dbReference type="EMBL" id="KAJ8959930.1"/>
    </source>
</evidence>
<feature type="chain" id="PRO_5043541258" description="Putative ionotropic receptor ligand binding domain-containing protein" evidence="8">
    <location>
        <begin position="28"/>
        <end position="425"/>
    </location>
</feature>
<dbReference type="InterPro" id="IPR056198">
    <property type="entry name" value="LBD_receptor"/>
</dbReference>
<feature type="non-terminal residue" evidence="10">
    <location>
        <position position="425"/>
    </location>
</feature>
<sequence>MCRFPATTLMMYLRFILVSILSLLAKANPKFDIISKKEIEVRRSLSECIIEASKRFFNSDIETVTFSLPLKEVNGDVASPVTLNQLVLPIFESEARWALIIKNLSLPVQNAHIYATKSNSYIIQLREHDEFKENIRKLKTFYSWNPHARFLVISVKEFSNPHSAAVEVIQYLWENNVINVAVLLVDADNRKEYKVYSWEPYSNFSCGNNFSRTHIIDRCSHGIIQSNKSWFEGKISKPLYNCSVKVNYVLWPPFVTDVKDGYQISNYNKNQGIDINLMNMIATILNLYVIYDKTAYENWGVVYDDRTATKDLKLLLENKLDVVIGGYGITYPRYVFLDCSRSYIQERLVWCVPHEPLEKKKESIYCTKDKILSFPINMIMRKGFPLYNLFDDIIIRIISSGFIAKWEKDSLERKKAEYDESVYEE</sequence>
<comment type="caution">
    <text evidence="10">The sequence shown here is derived from an EMBL/GenBank/DDBJ whole genome shotgun (WGS) entry which is preliminary data.</text>
</comment>
<keyword evidence="5" id="KW-0472">Membrane</keyword>
<keyword evidence="3" id="KW-0812">Transmembrane</keyword>
<evidence type="ECO:0000256" key="7">
    <source>
        <dbReference type="ARBA" id="ARBA00023180"/>
    </source>
</evidence>
<dbReference type="SUPFAM" id="SSF53850">
    <property type="entry name" value="Periplasmic binding protein-like II"/>
    <property type="match status" value="1"/>
</dbReference>
<keyword evidence="6" id="KW-0675">Receptor</keyword>
<keyword evidence="4" id="KW-1133">Transmembrane helix</keyword>
<evidence type="ECO:0000256" key="6">
    <source>
        <dbReference type="ARBA" id="ARBA00023170"/>
    </source>
</evidence>
<dbReference type="Pfam" id="PF24061">
    <property type="entry name" value="LBD_receptor"/>
    <property type="match status" value="1"/>
</dbReference>
<evidence type="ECO:0000256" key="3">
    <source>
        <dbReference type="ARBA" id="ARBA00022692"/>
    </source>
</evidence>
<dbReference type="PANTHER" id="PTHR42643:SF30">
    <property type="entry name" value="IONOTROPIC RECEPTOR 40A-RELATED"/>
    <property type="match status" value="1"/>
</dbReference>
<evidence type="ECO:0000259" key="9">
    <source>
        <dbReference type="Pfam" id="PF24061"/>
    </source>
</evidence>
<feature type="signal peptide" evidence="8">
    <location>
        <begin position="1"/>
        <end position="27"/>
    </location>
</feature>
<organism evidence="10 11">
    <name type="scientific">Rhamnusium bicolor</name>
    <dbReference type="NCBI Taxonomy" id="1586634"/>
    <lineage>
        <taxon>Eukaryota</taxon>
        <taxon>Metazoa</taxon>
        <taxon>Ecdysozoa</taxon>
        <taxon>Arthropoda</taxon>
        <taxon>Hexapoda</taxon>
        <taxon>Insecta</taxon>
        <taxon>Pterygota</taxon>
        <taxon>Neoptera</taxon>
        <taxon>Endopterygota</taxon>
        <taxon>Coleoptera</taxon>
        <taxon>Polyphaga</taxon>
        <taxon>Cucujiformia</taxon>
        <taxon>Chrysomeloidea</taxon>
        <taxon>Cerambycidae</taxon>
        <taxon>Lepturinae</taxon>
        <taxon>Rhagiini</taxon>
        <taxon>Rhamnusium</taxon>
    </lineage>
</organism>
<evidence type="ECO:0000256" key="2">
    <source>
        <dbReference type="ARBA" id="ARBA00022475"/>
    </source>
</evidence>
<evidence type="ECO:0000256" key="1">
    <source>
        <dbReference type="ARBA" id="ARBA00004651"/>
    </source>
</evidence>
<reference evidence="10" key="1">
    <citation type="journal article" date="2023" name="Insect Mol. Biol.">
        <title>Genome sequencing provides insights into the evolution of gene families encoding plant cell wall-degrading enzymes in longhorned beetles.</title>
        <authorList>
            <person name="Shin N.R."/>
            <person name="Okamura Y."/>
            <person name="Kirsch R."/>
            <person name="Pauchet Y."/>
        </authorList>
    </citation>
    <scope>NUCLEOTIDE SEQUENCE</scope>
    <source>
        <strain evidence="10">RBIC_L_NR</strain>
    </source>
</reference>
<gene>
    <name evidence="10" type="ORF">NQ314_006132</name>
</gene>
<evidence type="ECO:0000256" key="8">
    <source>
        <dbReference type="SAM" id="SignalP"/>
    </source>
</evidence>
<keyword evidence="7" id="KW-0325">Glycoprotein</keyword>
<evidence type="ECO:0000256" key="4">
    <source>
        <dbReference type="ARBA" id="ARBA00022989"/>
    </source>
</evidence>
<dbReference type="GO" id="GO:0005886">
    <property type="term" value="C:plasma membrane"/>
    <property type="evidence" value="ECO:0007669"/>
    <property type="project" value="UniProtKB-SubCell"/>
</dbReference>
<dbReference type="PANTHER" id="PTHR42643">
    <property type="entry name" value="IONOTROPIC RECEPTOR 20A-RELATED"/>
    <property type="match status" value="1"/>
</dbReference>
<proteinExistence type="predicted"/>
<dbReference type="Proteomes" id="UP001162156">
    <property type="component" value="Unassembled WGS sequence"/>
</dbReference>